<dbReference type="InterPro" id="IPR022121">
    <property type="entry name" value="Peptidase_M73_camelysin"/>
</dbReference>
<sequence>MARMSRISMKSTSGKVLASVALLGVAASVAGLGTYGSFTSTTSASETVSAGTVDVQLGAAGTAANRLTVAAVNIVPGDSVQRVAAITNTGSQSFGGITLSTAPVGSPSKLTTDAVNGLQLTVDSCSVPWTETGTAPAYTYTCAGTVTSILPSRAIIGTDVTLPGLASMAPGKADNLRFTSTLPVAADNTFQGLTSTVNFTFTATQRAATSR</sequence>
<dbReference type="AlphaFoldDB" id="A0A5D0XWV3"/>
<dbReference type="Pfam" id="PF12389">
    <property type="entry name" value="Peptidase_M73"/>
    <property type="match status" value="1"/>
</dbReference>
<dbReference type="Proteomes" id="UP000323410">
    <property type="component" value="Unassembled WGS sequence"/>
</dbReference>
<evidence type="ECO:0000313" key="2">
    <source>
        <dbReference type="Proteomes" id="UP000323410"/>
    </source>
</evidence>
<keyword evidence="2" id="KW-1185">Reference proteome</keyword>
<gene>
    <name evidence="1" type="ORF">FQ377_03420</name>
</gene>
<dbReference type="EMBL" id="VSLD01000001">
    <property type="protein sequence ID" value="TYD00502.1"/>
    <property type="molecule type" value="Genomic_DNA"/>
</dbReference>
<evidence type="ECO:0000313" key="1">
    <source>
        <dbReference type="EMBL" id="TYD00502.1"/>
    </source>
</evidence>
<organism evidence="1 2">
    <name type="scientific">Arthrobacter echini</name>
    <dbReference type="NCBI Taxonomy" id="1529066"/>
    <lineage>
        <taxon>Bacteria</taxon>
        <taxon>Bacillati</taxon>
        <taxon>Actinomycetota</taxon>
        <taxon>Actinomycetes</taxon>
        <taxon>Micrococcales</taxon>
        <taxon>Micrococcaceae</taxon>
        <taxon>Arthrobacter</taxon>
    </lineage>
</organism>
<dbReference type="OrthoDB" id="3788361at2"/>
<name>A0A5D0XWV3_9MICC</name>
<reference evidence="1 2" key="1">
    <citation type="submission" date="2019-08" db="EMBL/GenBank/DDBJ databases">
        <title>Genone of Arthrobacter echini P9.</title>
        <authorList>
            <person name="Bowman J.P."/>
        </authorList>
    </citation>
    <scope>NUCLEOTIDE SEQUENCE [LARGE SCALE GENOMIC DNA]</scope>
    <source>
        <strain evidence="1 2">P9</strain>
    </source>
</reference>
<evidence type="ECO:0008006" key="3">
    <source>
        <dbReference type="Google" id="ProtNLM"/>
    </source>
</evidence>
<comment type="caution">
    <text evidence="1">The sequence shown here is derived from an EMBL/GenBank/DDBJ whole genome shotgun (WGS) entry which is preliminary data.</text>
</comment>
<accession>A0A5D0XWV3</accession>
<dbReference type="RefSeq" id="WP_148599803.1">
    <property type="nucleotide sequence ID" value="NZ_VSLD01000001.1"/>
</dbReference>
<proteinExistence type="predicted"/>
<protein>
    <recommendedName>
        <fullName evidence="3">Camelysin metallo-endopeptidase</fullName>
    </recommendedName>
</protein>